<dbReference type="RefSeq" id="WP_144196665.1">
    <property type="nucleotide sequence ID" value="NZ_VCIZ01000002.1"/>
</dbReference>
<dbReference type="EMBL" id="VCIZ01000002">
    <property type="protein sequence ID" value="TSP13972.1"/>
    <property type="molecule type" value="Genomic_DNA"/>
</dbReference>
<sequence length="118" mass="13456">MNLRTDPPSVVIETNRLIPKRFDGFSFGPLVLIRPGTSAGLLAHELTHVAQFWRRPFTHAIRYQFSPAYRQACEVEAYRAQLAVNGWEVRRVIRLASSLAGKYGLRLTNMEAMRLLAE</sequence>
<organism evidence="1 2">
    <name type="scientific">Cupriavidus campinensis</name>
    <dbReference type="NCBI Taxonomy" id="151783"/>
    <lineage>
        <taxon>Bacteria</taxon>
        <taxon>Pseudomonadati</taxon>
        <taxon>Pseudomonadota</taxon>
        <taxon>Betaproteobacteria</taxon>
        <taxon>Burkholderiales</taxon>
        <taxon>Burkholderiaceae</taxon>
        <taxon>Cupriavidus</taxon>
    </lineage>
</organism>
<evidence type="ECO:0008006" key="3">
    <source>
        <dbReference type="Google" id="ProtNLM"/>
    </source>
</evidence>
<accession>A0ABY3ESQ1</accession>
<reference evidence="1 2" key="1">
    <citation type="submission" date="2019-05" db="EMBL/GenBank/DDBJ databases">
        <title>Whole genome sequence analysis of Cupriavidus campinensis S14E4C strain.</title>
        <authorList>
            <person name="Abbaszade G."/>
            <person name="Szabo A."/>
            <person name="Toumi M."/>
            <person name="Toth E."/>
        </authorList>
    </citation>
    <scope>NUCLEOTIDE SEQUENCE [LARGE SCALE GENOMIC DNA]</scope>
    <source>
        <strain evidence="1 2">S14E4C</strain>
    </source>
</reference>
<protein>
    <recommendedName>
        <fullName evidence="3">DUF4157 domain-containing protein</fullName>
    </recommendedName>
</protein>
<name>A0ABY3ESQ1_9BURK</name>
<evidence type="ECO:0000313" key="2">
    <source>
        <dbReference type="Proteomes" id="UP000318943"/>
    </source>
</evidence>
<dbReference type="Proteomes" id="UP000318943">
    <property type="component" value="Unassembled WGS sequence"/>
</dbReference>
<keyword evidence="2" id="KW-1185">Reference proteome</keyword>
<gene>
    <name evidence="1" type="ORF">FGG12_05735</name>
</gene>
<proteinExistence type="predicted"/>
<evidence type="ECO:0000313" key="1">
    <source>
        <dbReference type="EMBL" id="TSP13972.1"/>
    </source>
</evidence>
<comment type="caution">
    <text evidence="1">The sequence shown here is derived from an EMBL/GenBank/DDBJ whole genome shotgun (WGS) entry which is preliminary data.</text>
</comment>